<feature type="signal peptide" evidence="2">
    <location>
        <begin position="1"/>
        <end position="21"/>
    </location>
</feature>
<comment type="caution">
    <text evidence="3">The sequence shown here is derived from an EMBL/GenBank/DDBJ whole genome shotgun (WGS) entry which is preliminary data.</text>
</comment>
<feature type="chain" id="PRO_5046082236" evidence="2">
    <location>
        <begin position="22"/>
        <end position="124"/>
    </location>
</feature>
<dbReference type="EMBL" id="JAHRIN010082085">
    <property type="protein sequence ID" value="MEQ2219865.1"/>
    <property type="molecule type" value="Genomic_DNA"/>
</dbReference>
<evidence type="ECO:0000256" key="1">
    <source>
        <dbReference type="SAM" id="MobiDB-lite"/>
    </source>
</evidence>
<organism evidence="3 4">
    <name type="scientific">Xenoophorus captivus</name>
    <dbReference type="NCBI Taxonomy" id="1517983"/>
    <lineage>
        <taxon>Eukaryota</taxon>
        <taxon>Metazoa</taxon>
        <taxon>Chordata</taxon>
        <taxon>Craniata</taxon>
        <taxon>Vertebrata</taxon>
        <taxon>Euteleostomi</taxon>
        <taxon>Actinopterygii</taxon>
        <taxon>Neopterygii</taxon>
        <taxon>Teleostei</taxon>
        <taxon>Neoteleostei</taxon>
        <taxon>Acanthomorphata</taxon>
        <taxon>Ovalentaria</taxon>
        <taxon>Atherinomorphae</taxon>
        <taxon>Cyprinodontiformes</taxon>
        <taxon>Goodeidae</taxon>
        <taxon>Xenoophorus</taxon>
    </lineage>
</organism>
<gene>
    <name evidence="3" type="ORF">XENOCAPTIV_026185</name>
</gene>
<sequence length="124" mass="13491">IITPIPASFQSLTVLVLFCSADSIPRKAVHVCSFSPALRLDSSLLSKPCRSSASPGSPWSLLTRDKPFPSCRCLPSADENNPSAKTQQIMMTTKQKLAPRRLGHYEKTPPSHHLASHVPPAPHL</sequence>
<protein>
    <submittedName>
        <fullName evidence="3">Uncharacterized protein</fullName>
    </submittedName>
</protein>
<keyword evidence="4" id="KW-1185">Reference proteome</keyword>
<keyword evidence="2" id="KW-0732">Signal</keyword>
<feature type="non-terminal residue" evidence="3">
    <location>
        <position position="1"/>
    </location>
</feature>
<evidence type="ECO:0000313" key="4">
    <source>
        <dbReference type="Proteomes" id="UP001434883"/>
    </source>
</evidence>
<evidence type="ECO:0000256" key="2">
    <source>
        <dbReference type="SAM" id="SignalP"/>
    </source>
</evidence>
<evidence type="ECO:0000313" key="3">
    <source>
        <dbReference type="EMBL" id="MEQ2219865.1"/>
    </source>
</evidence>
<name>A0ABV0SH48_9TELE</name>
<feature type="region of interest" description="Disordered" evidence="1">
    <location>
        <begin position="100"/>
        <end position="124"/>
    </location>
</feature>
<dbReference type="Proteomes" id="UP001434883">
    <property type="component" value="Unassembled WGS sequence"/>
</dbReference>
<accession>A0ABV0SH48</accession>
<proteinExistence type="predicted"/>
<reference evidence="3 4" key="1">
    <citation type="submission" date="2021-06" db="EMBL/GenBank/DDBJ databases">
        <authorList>
            <person name="Palmer J.M."/>
        </authorList>
    </citation>
    <scope>NUCLEOTIDE SEQUENCE [LARGE SCALE GENOMIC DNA]</scope>
    <source>
        <strain evidence="3 4">XC_2019</strain>
        <tissue evidence="3">Muscle</tissue>
    </source>
</reference>